<reference evidence="1 2" key="1">
    <citation type="submission" date="2019-10" db="EMBL/GenBank/DDBJ databases">
        <title>Genomic and transcriptomic insights into the perfect genentic adaptation of a filamentous nitrogen-fixing cyanobacterium to rice fields.</title>
        <authorList>
            <person name="Chen Z."/>
        </authorList>
    </citation>
    <scope>NUCLEOTIDE SEQUENCE [LARGE SCALE GENOMIC DNA]</scope>
    <source>
        <strain evidence="1">CCNUC1</strain>
    </source>
</reference>
<dbReference type="EMBL" id="CP045226">
    <property type="protein sequence ID" value="QFS43240.1"/>
    <property type="molecule type" value="Genomic_DNA"/>
</dbReference>
<dbReference type="KEGG" id="nsh:GXM_00713"/>
<evidence type="ECO:0000313" key="2">
    <source>
        <dbReference type="Proteomes" id="UP000326678"/>
    </source>
</evidence>
<proteinExistence type="predicted"/>
<organism evidence="1 2">
    <name type="scientific">Nostoc sphaeroides CCNUC1</name>
    <dbReference type="NCBI Taxonomy" id="2653204"/>
    <lineage>
        <taxon>Bacteria</taxon>
        <taxon>Bacillati</taxon>
        <taxon>Cyanobacteriota</taxon>
        <taxon>Cyanophyceae</taxon>
        <taxon>Nostocales</taxon>
        <taxon>Nostocaceae</taxon>
        <taxon>Nostoc</taxon>
    </lineage>
</organism>
<evidence type="ECO:0000313" key="1">
    <source>
        <dbReference type="EMBL" id="QFS43240.1"/>
    </source>
</evidence>
<name>A0A5P8VSB3_9NOSO</name>
<sequence length="50" mass="5681">MISNPIMNIAEQIYALVKSLPQEQASEVLTFAEFIRTKHLSRRCFLAIAS</sequence>
<gene>
    <name evidence="1" type="ORF">GXM_00713</name>
</gene>
<keyword evidence="2" id="KW-1185">Reference proteome</keyword>
<dbReference type="AlphaFoldDB" id="A0A5P8VSB3"/>
<dbReference type="Proteomes" id="UP000326678">
    <property type="component" value="Chromosome Gxm1"/>
</dbReference>
<accession>A0A5P8VSB3</accession>
<evidence type="ECO:0008006" key="3">
    <source>
        <dbReference type="Google" id="ProtNLM"/>
    </source>
</evidence>
<protein>
    <recommendedName>
        <fullName evidence="3">DUF2281 domain-containing protein</fullName>
    </recommendedName>
</protein>